<keyword evidence="5" id="KW-0560">Oxidoreductase</keyword>
<dbReference type="Gene3D" id="3.40.830.10">
    <property type="entry name" value="LigB-like"/>
    <property type="match status" value="1"/>
</dbReference>
<comment type="cofactor">
    <cofactor evidence="1">
        <name>Zn(2+)</name>
        <dbReference type="ChEBI" id="CHEBI:29105"/>
    </cofactor>
</comment>
<keyword evidence="3" id="KW-0479">Metal-binding</keyword>
<organism evidence="7 8">
    <name type="scientific">Cutaneotrichosporon spelunceum</name>
    <dbReference type="NCBI Taxonomy" id="1672016"/>
    <lineage>
        <taxon>Eukaryota</taxon>
        <taxon>Fungi</taxon>
        <taxon>Dikarya</taxon>
        <taxon>Basidiomycota</taxon>
        <taxon>Agaricomycotina</taxon>
        <taxon>Tremellomycetes</taxon>
        <taxon>Trichosporonales</taxon>
        <taxon>Trichosporonaceae</taxon>
        <taxon>Cutaneotrichosporon</taxon>
    </lineage>
</organism>
<reference evidence="7" key="2">
    <citation type="submission" date="2023-06" db="EMBL/GenBank/DDBJ databases">
        <authorList>
            <person name="Kobayashi Y."/>
            <person name="Kayamori A."/>
            <person name="Aoki K."/>
            <person name="Shiwa Y."/>
            <person name="Fujita N."/>
            <person name="Sugita T."/>
            <person name="Iwasaki W."/>
            <person name="Tanaka N."/>
            <person name="Takashima M."/>
        </authorList>
    </citation>
    <scope>NUCLEOTIDE SEQUENCE</scope>
    <source>
        <strain evidence="7">HIS016</strain>
    </source>
</reference>
<comment type="similarity">
    <text evidence="2">Belongs to the DODA-type extradiol aromatic ring-opening dioxygenase family.</text>
</comment>
<keyword evidence="4" id="KW-0862">Zinc</keyword>
<evidence type="ECO:0000256" key="2">
    <source>
        <dbReference type="ARBA" id="ARBA00007581"/>
    </source>
</evidence>
<feature type="domain" description="Extradiol ring-cleavage dioxygenase class III enzyme subunit B" evidence="6">
    <location>
        <begin position="73"/>
        <end position="312"/>
    </location>
</feature>
<dbReference type="SUPFAM" id="SSF53213">
    <property type="entry name" value="LigB-like"/>
    <property type="match status" value="1"/>
</dbReference>
<evidence type="ECO:0000259" key="6">
    <source>
        <dbReference type="Pfam" id="PF02900"/>
    </source>
</evidence>
<dbReference type="AlphaFoldDB" id="A0AAD3TT78"/>
<evidence type="ECO:0000256" key="4">
    <source>
        <dbReference type="ARBA" id="ARBA00022833"/>
    </source>
</evidence>
<protein>
    <recommendedName>
        <fullName evidence="6">Extradiol ring-cleavage dioxygenase class III enzyme subunit B domain-containing protein</fullName>
    </recommendedName>
</protein>
<dbReference type="GO" id="GO:0016702">
    <property type="term" value="F:oxidoreductase activity, acting on single donors with incorporation of molecular oxygen, incorporation of two atoms of oxygen"/>
    <property type="evidence" value="ECO:0007669"/>
    <property type="project" value="UniProtKB-ARBA"/>
</dbReference>
<evidence type="ECO:0000256" key="1">
    <source>
        <dbReference type="ARBA" id="ARBA00001947"/>
    </source>
</evidence>
<proteinExistence type="inferred from homology"/>
<dbReference type="PANTHER" id="PTHR30096">
    <property type="entry name" value="4,5-DOPA DIOXYGENASE EXTRADIOL-LIKE PROTEIN"/>
    <property type="match status" value="1"/>
</dbReference>
<keyword evidence="8" id="KW-1185">Reference proteome</keyword>
<reference evidence="7" key="1">
    <citation type="journal article" date="2023" name="BMC Genomics">
        <title>Chromosome-level genome assemblies of Cutaneotrichosporon spp. (Trichosporonales, Basidiomycota) reveal imbalanced evolution between nucleotide sequences and chromosome synteny.</title>
        <authorList>
            <person name="Kobayashi Y."/>
            <person name="Kayamori A."/>
            <person name="Aoki K."/>
            <person name="Shiwa Y."/>
            <person name="Matsutani M."/>
            <person name="Fujita N."/>
            <person name="Sugita T."/>
            <person name="Iwasaki W."/>
            <person name="Tanaka N."/>
            <person name="Takashima M."/>
        </authorList>
    </citation>
    <scope>NUCLEOTIDE SEQUENCE</scope>
    <source>
        <strain evidence="7">HIS016</strain>
    </source>
</reference>
<evidence type="ECO:0000313" key="7">
    <source>
        <dbReference type="EMBL" id="GMK56354.1"/>
    </source>
</evidence>
<dbReference type="PANTHER" id="PTHR30096:SF0">
    <property type="entry name" value="4,5-DOPA DIOXYGENASE EXTRADIOL-LIKE PROTEIN"/>
    <property type="match status" value="1"/>
</dbReference>
<name>A0AAD3TT78_9TREE</name>
<dbReference type="Pfam" id="PF02900">
    <property type="entry name" value="LigB"/>
    <property type="match status" value="1"/>
</dbReference>
<evidence type="ECO:0000256" key="3">
    <source>
        <dbReference type="ARBA" id="ARBA00022723"/>
    </source>
</evidence>
<dbReference type="EMBL" id="BTCM01000003">
    <property type="protein sequence ID" value="GMK56354.1"/>
    <property type="molecule type" value="Genomic_DNA"/>
</dbReference>
<sequence>MTISDSATHMPRSPRNKLLLLISLCVLAAVLIIPRFRFNFAAFRAPITPTSTSALTQRTMATAAAQPGKGQVYFLSHGGPPTMFDTTSAPYKAWQKYGKLIEAEQPRGLVVVSAHWENPSRSDGVVVNTDSSNPLVYDFYGFPKNYYEQKFASHGDPQMLKDVTTALKSSGVEVSTDKRGLDHGVWVPFLVAFEGKTDIPIVQVSLPGDSNPVSAAKVGKALSKLRDEGYSIMGTGQAVHNLRDYMMGGKGSYGDTFLNAIQGALHSDTPVDGAIGLFRHPVYRQAHPTPEHLLPLVVAAAAADPKTDALQDIFVQTNGPLGWGMWMWKPKSGL</sequence>
<dbReference type="GO" id="GO:0008198">
    <property type="term" value="F:ferrous iron binding"/>
    <property type="evidence" value="ECO:0007669"/>
    <property type="project" value="InterPro"/>
</dbReference>
<dbReference type="CDD" id="cd07363">
    <property type="entry name" value="45_DOPA_Dioxygenase"/>
    <property type="match status" value="1"/>
</dbReference>
<accession>A0AAD3TT78</accession>
<dbReference type="InterPro" id="IPR004183">
    <property type="entry name" value="Xdiol_dOase_suB"/>
</dbReference>
<dbReference type="InterPro" id="IPR014436">
    <property type="entry name" value="Extradiol_dOase_DODA"/>
</dbReference>
<dbReference type="Proteomes" id="UP001222932">
    <property type="component" value="Unassembled WGS sequence"/>
</dbReference>
<gene>
    <name evidence="7" type="ORF">CspeluHIS016_0301940</name>
</gene>
<dbReference type="GO" id="GO:0008270">
    <property type="term" value="F:zinc ion binding"/>
    <property type="evidence" value="ECO:0007669"/>
    <property type="project" value="InterPro"/>
</dbReference>
<evidence type="ECO:0000313" key="8">
    <source>
        <dbReference type="Proteomes" id="UP001222932"/>
    </source>
</evidence>
<evidence type="ECO:0000256" key="5">
    <source>
        <dbReference type="ARBA" id="ARBA00023002"/>
    </source>
</evidence>
<comment type="caution">
    <text evidence="7">The sequence shown here is derived from an EMBL/GenBank/DDBJ whole genome shotgun (WGS) entry which is preliminary data.</text>
</comment>